<gene>
    <name evidence="2" type="ORF">GPM918_LOCUS43748</name>
    <name evidence="3" type="ORF">SRO942_LOCUS45345</name>
</gene>
<evidence type="ECO:0000313" key="2">
    <source>
        <dbReference type="EMBL" id="CAF1621268.1"/>
    </source>
</evidence>
<dbReference type="OrthoDB" id="2499658at2759"/>
<feature type="region of interest" description="Disordered" evidence="1">
    <location>
        <begin position="108"/>
        <end position="156"/>
    </location>
</feature>
<name>A0A816CBI0_9BILA</name>
<dbReference type="AlphaFoldDB" id="A0A816CBI0"/>
<proteinExistence type="predicted"/>
<dbReference type="EMBL" id="CAJOBC010108026">
    <property type="protein sequence ID" value="CAF4511867.1"/>
    <property type="molecule type" value="Genomic_DNA"/>
</dbReference>
<dbReference type="EMBL" id="CAJNOQ010040811">
    <property type="protein sequence ID" value="CAF1621268.1"/>
    <property type="molecule type" value="Genomic_DNA"/>
</dbReference>
<feature type="compositionally biased region" description="Acidic residues" evidence="1">
    <location>
        <begin position="136"/>
        <end position="148"/>
    </location>
</feature>
<dbReference type="Proteomes" id="UP000663829">
    <property type="component" value="Unassembled WGS sequence"/>
</dbReference>
<dbReference type="Proteomes" id="UP000681722">
    <property type="component" value="Unassembled WGS sequence"/>
</dbReference>
<protein>
    <submittedName>
        <fullName evidence="2">Uncharacterized protein</fullName>
    </submittedName>
</protein>
<evidence type="ECO:0000256" key="1">
    <source>
        <dbReference type="SAM" id="MobiDB-lite"/>
    </source>
</evidence>
<sequence length="156" mass="17322">MKKCKPVKKKTEICSSITTTTPAPVTYNGRELVTKVIEEPAGMWKDLKIVHGRARHPQLQRSIERCNQHIKQLIVLSGHEPKIGLTSTSLHPSIFDSITTEEELEKELDIPAVVDQDTIDEGESSHETEGKGSKNDDEESSGEQDGQDLDMSSLND</sequence>
<evidence type="ECO:0000313" key="4">
    <source>
        <dbReference type="Proteomes" id="UP000663829"/>
    </source>
</evidence>
<evidence type="ECO:0000313" key="3">
    <source>
        <dbReference type="EMBL" id="CAF4511867.1"/>
    </source>
</evidence>
<organism evidence="2 4">
    <name type="scientific">Didymodactylos carnosus</name>
    <dbReference type="NCBI Taxonomy" id="1234261"/>
    <lineage>
        <taxon>Eukaryota</taxon>
        <taxon>Metazoa</taxon>
        <taxon>Spiralia</taxon>
        <taxon>Gnathifera</taxon>
        <taxon>Rotifera</taxon>
        <taxon>Eurotatoria</taxon>
        <taxon>Bdelloidea</taxon>
        <taxon>Philodinida</taxon>
        <taxon>Philodinidae</taxon>
        <taxon>Didymodactylos</taxon>
    </lineage>
</organism>
<accession>A0A816CBI0</accession>
<feature type="compositionally biased region" description="Basic and acidic residues" evidence="1">
    <location>
        <begin position="123"/>
        <end position="135"/>
    </location>
</feature>
<keyword evidence="4" id="KW-1185">Reference proteome</keyword>
<comment type="caution">
    <text evidence="2">The sequence shown here is derived from an EMBL/GenBank/DDBJ whole genome shotgun (WGS) entry which is preliminary data.</text>
</comment>
<reference evidence="2" key="1">
    <citation type="submission" date="2021-02" db="EMBL/GenBank/DDBJ databases">
        <authorList>
            <person name="Nowell W R."/>
        </authorList>
    </citation>
    <scope>NUCLEOTIDE SEQUENCE</scope>
</reference>